<keyword evidence="1" id="KW-0479">Metal-binding</keyword>
<dbReference type="Gene3D" id="3.30.70.20">
    <property type="match status" value="1"/>
</dbReference>
<keyword evidence="2" id="KW-0408">Iron</keyword>
<dbReference type="GO" id="GO:0046872">
    <property type="term" value="F:metal ion binding"/>
    <property type="evidence" value="ECO:0007669"/>
    <property type="project" value="UniProtKB-KW"/>
</dbReference>
<evidence type="ECO:0000256" key="3">
    <source>
        <dbReference type="ARBA" id="ARBA00023014"/>
    </source>
</evidence>
<gene>
    <name evidence="5" type="ORF">LX59_02209</name>
</gene>
<protein>
    <submittedName>
        <fullName evidence="5">4Fe-4S binding protein</fullName>
    </submittedName>
</protein>
<evidence type="ECO:0000256" key="2">
    <source>
        <dbReference type="ARBA" id="ARBA00023004"/>
    </source>
</evidence>
<feature type="domain" description="4Fe-4S ferredoxin-type" evidence="4">
    <location>
        <begin position="1"/>
        <end position="30"/>
    </location>
</feature>
<accession>A0A562I0F7</accession>
<dbReference type="EMBL" id="VLKG01000008">
    <property type="protein sequence ID" value="TWH64539.1"/>
    <property type="molecule type" value="Genomic_DNA"/>
</dbReference>
<organism evidence="5 6">
    <name type="scientific">Azomonas agilis</name>
    <dbReference type="NCBI Taxonomy" id="116849"/>
    <lineage>
        <taxon>Bacteria</taxon>
        <taxon>Pseudomonadati</taxon>
        <taxon>Pseudomonadota</taxon>
        <taxon>Gammaproteobacteria</taxon>
        <taxon>Pseudomonadales</taxon>
        <taxon>Pseudomonadaceae</taxon>
        <taxon>Azomonas</taxon>
    </lineage>
</organism>
<name>A0A562I0F7_9GAMM</name>
<dbReference type="Pfam" id="PF13237">
    <property type="entry name" value="Fer4_10"/>
    <property type="match status" value="1"/>
</dbReference>
<evidence type="ECO:0000256" key="1">
    <source>
        <dbReference type="ARBA" id="ARBA00022723"/>
    </source>
</evidence>
<dbReference type="InterPro" id="IPR017896">
    <property type="entry name" value="4Fe4S_Fe-S-bd"/>
</dbReference>
<proteinExistence type="predicted"/>
<dbReference type="GO" id="GO:0051536">
    <property type="term" value="F:iron-sulfur cluster binding"/>
    <property type="evidence" value="ECO:0007669"/>
    <property type="project" value="UniProtKB-KW"/>
</dbReference>
<dbReference type="PROSITE" id="PS00198">
    <property type="entry name" value="4FE4S_FER_1"/>
    <property type="match status" value="1"/>
</dbReference>
<dbReference type="PROSITE" id="PS51379">
    <property type="entry name" value="4FE4S_FER_2"/>
    <property type="match status" value="1"/>
</dbReference>
<keyword evidence="3" id="KW-0411">Iron-sulfur</keyword>
<keyword evidence="6" id="KW-1185">Reference proteome</keyword>
<evidence type="ECO:0000259" key="4">
    <source>
        <dbReference type="PROSITE" id="PS51379"/>
    </source>
</evidence>
<comment type="caution">
    <text evidence="5">The sequence shown here is derived from an EMBL/GenBank/DDBJ whole genome shotgun (WGS) entry which is preliminary data.</text>
</comment>
<reference evidence="5 6" key="1">
    <citation type="submission" date="2019-07" db="EMBL/GenBank/DDBJ databases">
        <title>Genomic Encyclopedia of Type Strains, Phase I: the one thousand microbial genomes (KMG-I) project.</title>
        <authorList>
            <person name="Kyrpides N."/>
        </authorList>
    </citation>
    <scope>NUCLEOTIDE SEQUENCE [LARGE SCALE GENOMIC DNA]</scope>
    <source>
        <strain evidence="5 6">DSM 375</strain>
    </source>
</reference>
<dbReference type="OrthoDB" id="9803397at2"/>
<dbReference type="Proteomes" id="UP000319627">
    <property type="component" value="Unassembled WGS sequence"/>
</dbReference>
<sequence length="66" mass="7077">MAVMIDTDECTQCGECKAVCPTGSIRRVGGVYSVNPETCDECVDLGDEDPRCMSTCSVDFCIQFAA</sequence>
<dbReference type="RefSeq" id="WP_144571911.1">
    <property type="nucleotide sequence ID" value="NZ_VLKG01000008.1"/>
</dbReference>
<evidence type="ECO:0000313" key="5">
    <source>
        <dbReference type="EMBL" id="TWH64539.1"/>
    </source>
</evidence>
<evidence type="ECO:0000313" key="6">
    <source>
        <dbReference type="Proteomes" id="UP000319627"/>
    </source>
</evidence>
<dbReference type="SUPFAM" id="SSF54862">
    <property type="entry name" value="4Fe-4S ferredoxins"/>
    <property type="match status" value="1"/>
</dbReference>
<dbReference type="InterPro" id="IPR017900">
    <property type="entry name" value="4Fe4S_Fe_S_CS"/>
</dbReference>
<dbReference type="AlphaFoldDB" id="A0A562I0F7"/>